<name>A0A9W5YEV0_9FIRM</name>
<reference evidence="4" key="1">
    <citation type="submission" date="2022-06" db="EMBL/GenBank/DDBJ databases">
        <title>Vallitalea longa sp. nov., an anaerobic bacterium isolated from marine sediment.</title>
        <authorList>
            <person name="Hirano S."/>
            <person name="Terahara T."/>
            <person name="Mori K."/>
            <person name="Hamada M."/>
            <person name="Matsumoto R."/>
            <person name="Kobayashi T."/>
        </authorList>
    </citation>
    <scope>NUCLEOTIDE SEQUENCE</scope>
    <source>
        <strain evidence="4">SH18-1</strain>
    </source>
</reference>
<dbReference type="AlphaFoldDB" id="A0A9W5YEV0"/>
<feature type="transmembrane region" description="Helical" evidence="2">
    <location>
        <begin position="74"/>
        <end position="96"/>
    </location>
</feature>
<evidence type="ECO:0000313" key="4">
    <source>
        <dbReference type="EMBL" id="GKX31769.1"/>
    </source>
</evidence>
<dbReference type="PANTHER" id="PTHR43318">
    <property type="entry name" value="UDP-N-ACETYLGLUCOSAMINE 4,6-DEHYDRATASE"/>
    <property type="match status" value="1"/>
</dbReference>
<gene>
    <name evidence="4" type="ORF">SH1V18_42490</name>
</gene>
<dbReference type="Gene3D" id="3.40.50.720">
    <property type="entry name" value="NAD(P)-binding Rossmann-like Domain"/>
    <property type="match status" value="2"/>
</dbReference>
<feature type="transmembrane region" description="Helical" evidence="2">
    <location>
        <begin position="102"/>
        <end position="122"/>
    </location>
</feature>
<keyword evidence="5" id="KW-1185">Reference proteome</keyword>
<dbReference type="EMBL" id="BRLB01000021">
    <property type="protein sequence ID" value="GKX31769.1"/>
    <property type="molecule type" value="Genomic_DNA"/>
</dbReference>
<evidence type="ECO:0000313" key="5">
    <source>
        <dbReference type="Proteomes" id="UP001144256"/>
    </source>
</evidence>
<keyword evidence="2" id="KW-0812">Transmembrane</keyword>
<evidence type="ECO:0000256" key="1">
    <source>
        <dbReference type="ARBA" id="ARBA00007430"/>
    </source>
</evidence>
<evidence type="ECO:0000259" key="3">
    <source>
        <dbReference type="Pfam" id="PF02719"/>
    </source>
</evidence>
<dbReference type="CDD" id="cd05237">
    <property type="entry name" value="UDP_invert_4-6DH_SDR_e"/>
    <property type="match status" value="1"/>
</dbReference>
<feature type="transmembrane region" description="Helical" evidence="2">
    <location>
        <begin position="40"/>
        <end position="62"/>
    </location>
</feature>
<keyword evidence="2" id="KW-1133">Transmembrane helix</keyword>
<dbReference type="SUPFAM" id="SSF53335">
    <property type="entry name" value="S-adenosyl-L-methionine-dependent methyltransferases"/>
    <property type="match status" value="1"/>
</dbReference>
<proteinExistence type="inferred from homology"/>
<dbReference type="Pfam" id="PF13727">
    <property type="entry name" value="CoA_binding_3"/>
    <property type="match status" value="1"/>
</dbReference>
<comment type="caution">
    <text evidence="4">The sequence shown here is derived from an EMBL/GenBank/DDBJ whole genome shotgun (WGS) entry which is preliminary data.</text>
</comment>
<dbReference type="SUPFAM" id="SSF51735">
    <property type="entry name" value="NAD(P)-binding Rossmann-fold domains"/>
    <property type="match status" value="1"/>
</dbReference>
<dbReference type="InterPro" id="IPR036291">
    <property type="entry name" value="NAD(P)-bd_dom_sf"/>
</dbReference>
<organism evidence="4 5">
    <name type="scientific">Vallitalea longa</name>
    <dbReference type="NCBI Taxonomy" id="2936439"/>
    <lineage>
        <taxon>Bacteria</taxon>
        <taxon>Bacillati</taxon>
        <taxon>Bacillota</taxon>
        <taxon>Clostridia</taxon>
        <taxon>Lachnospirales</taxon>
        <taxon>Vallitaleaceae</taxon>
        <taxon>Vallitalea</taxon>
    </lineage>
</organism>
<feature type="domain" description="Polysaccharide biosynthesis protein CapD-like" evidence="3">
    <location>
        <begin position="282"/>
        <end position="580"/>
    </location>
</feature>
<dbReference type="RefSeq" id="WP_281819061.1">
    <property type="nucleotide sequence ID" value="NZ_BRLB01000021.1"/>
</dbReference>
<feature type="transmembrane region" description="Helical" evidence="2">
    <location>
        <begin position="7"/>
        <end position="28"/>
    </location>
</feature>
<dbReference type="InterPro" id="IPR003869">
    <property type="entry name" value="Polysac_CapD-like"/>
</dbReference>
<dbReference type="InterPro" id="IPR051203">
    <property type="entry name" value="Polysaccharide_Synthase-Rel"/>
</dbReference>
<sequence>MYKRMRILFLISMDIILIQLAYFISIYLRFDGFIEQYVNIYLSNIFVISAIKICVLYMFKLYQSLWKYASIEELLQVVGGVLCANGAFVAYMYLQQQHLPRSIYVVTTLLEIMFIGGVRFTYRMMRRVKNSEILSSNERKRIMIVGAGDAGVMVMKEIRNNDNFNGKPVALIDDDVTKQRKIINNVPVLGQRLDIASVAYKKKIDEIIICIPSADKNSIKNIIEECKRTKCKLRILPRIDKIINGKVKLGDIRDVQIEDLLGREEVNLNIDGINNYLKGKKVVVTGGGGSIGSELCRQIASFGPRELVIIDIYENNAYDLQNELIRKSNVELHNLCDSKQVMHKAKIRLKVIIASVRDKKRIDKIFKDIQPDVVFHAAAHKHVPLMEDNPTEAIKNNVFGTLNVAQCADKYNVKKFVLISTDKAVNPTNVMGATKRLCELVIQSIDKVSKTEFAAVRFGNVLGSNGSVIPLFKKQIAEGGPLTVTHEDIIRYFMTIPEAARLVIQAGALAKGGEIFILDMGEPVKIMDLAKDLIKLSGLKPYTDIPIEVTGLRPGEKLYEELLMAEEGMTSTSHNKIFIGRPTDVDYMKLLNSLDELKNILNKDNHLLIKKSLSDLIPTYKMENKVINGEFMQRIAEREIAAAKG</sequence>
<protein>
    <submittedName>
        <fullName evidence="4">Nucleoside-diphosphate sugar epimerase</fullName>
    </submittedName>
</protein>
<evidence type="ECO:0000256" key="2">
    <source>
        <dbReference type="SAM" id="Phobius"/>
    </source>
</evidence>
<dbReference type="Proteomes" id="UP001144256">
    <property type="component" value="Unassembled WGS sequence"/>
</dbReference>
<accession>A0A9W5YEV0</accession>
<dbReference type="Pfam" id="PF02719">
    <property type="entry name" value="Polysacc_synt_2"/>
    <property type="match status" value="1"/>
</dbReference>
<dbReference type="PANTHER" id="PTHR43318:SF1">
    <property type="entry name" value="POLYSACCHARIDE BIOSYNTHESIS PROTEIN EPSC-RELATED"/>
    <property type="match status" value="1"/>
</dbReference>
<dbReference type="InterPro" id="IPR029063">
    <property type="entry name" value="SAM-dependent_MTases_sf"/>
</dbReference>
<comment type="similarity">
    <text evidence="1">Belongs to the polysaccharide synthase family.</text>
</comment>
<keyword evidence="2" id="KW-0472">Membrane</keyword>